<feature type="compositionally biased region" description="Basic and acidic residues" evidence="1">
    <location>
        <begin position="233"/>
        <end position="245"/>
    </location>
</feature>
<dbReference type="EMBL" id="JADOXO010000256">
    <property type="protein sequence ID" value="KAF9807925.1"/>
    <property type="molecule type" value="Genomic_DNA"/>
</dbReference>
<feature type="compositionally biased region" description="Basic and acidic residues" evidence="1">
    <location>
        <begin position="259"/>
        <end position="281"/>
    </location>
</feature>
<evidence type="ECO:0000256" key="1">
    <source>
        <dbReference type="SAM" id="MobiDB-lite"/>
    </source>
</evidence>
<dbReference type="Proteomes" id="UP000639403">
    <property type="component" value="Unassembled WGS sequence"/>
</dbReference>
<gene>
    <name evidence="2" type="ORF">IEO21_08020</name>
</gene>
<proteinExistence type="predicted"/>
<feature type="compositionally biased region" description="Acidic residues" evidence="1">
    <location>
        <begin position="181"/>
        <end position="192"/>
    </location>
</feature>
<comment type="caution">
    <text evidence="2">The sequence shown here is derived from an EMBL/GenBank/DDBJ whole genome shotgun (WGS) entry which is preliminary data.</text>
</comment>
<feature type="compositionally biased region" description="Polar residues" evidence="1">
    <location>
        <begin position="354"/>
        <end position="365"/>
    </location>
</feature>
<reference evidence="2" key="1">
    <citation type="submission" date="2020-11" db="EMBL/GenBank/DDBJ databases">
        <authorList>
            <person name="Koelle M."/>
            <person name="Horta M.A.C."/>
            <person name="Nowrousian M."/>
            <person name="Ohm R.A."/>
            <person name="Benz P."/>
            <person name="Pilgard A."/>
        </authorList>
    </citation>
    <scope>NUCLEOTIDE SEQUENCE</scope>
    <source>
        <strain evidence="2">FPRL280</strain>
    </source>
</reference>
<dbReference type="AlphaFoldDB" id="A0A8H7NX41"/>
<sequence length="470" mass="51969">MLFTSVIDPTVKSSQQLIIVRYGMTRILVPLSESYEEMQAVAAREFGLVGRLDLFTDQIQGSASEKIKIHEDAWKGISPLLGSISVENVNANARRSSAGRQSLLPSRVVVHEAGAALPAEVVSTNRRVSRLSFAAAPSGSASAKAALPPSGVFNPASVNASLSHAPAEEEANASYVTNIDDEEEEDELEEELMLSSPKKSRRPRVYSDDEEEHDEAKEEPEEEPDEVKEEPEETQKYGLVKERSPSVEFADSYVSEPLAARDERRVSPVHEPELKASRERQPPPPSPKSSASHKSMTLSAERRPDVFSKQARTQKEPTRSASRSVKAQDLAEVRPEKISASKERLSQGHAPPTVVQSQSRATESFQPREDEVGPNDRFVVIVEYDDGAGTEENQMMFKTRGRHTVSRVLLQACKTFGIEDLFPMARLVLIVDVEDGDEIVEHRFHCALEDTMARAGAKPEARFAIEIDEE</sequence>
<name>A0A8H7NX41_9APHY</name>
<feature type="compositionally biased region" description="Acidic residues" evidence="1">
    <location>
        <begin position="208"/>
        <end position="232"/>
    </location>
</feature>
<accession>A0A8H7NX41</accession>
<feature type="region of interest" description="Disordered" evidence="1">
    <location>
        <begin position="181"/>
        <end position="372"/>
    </location>
</feature>
<evidence type="ECO:0000313" key="3">
    <source>
        <dbReference type="Proteomes" id="UP000639403"/>
    </source>
</evidence>
<organism evidence="2 3">
    <name type="scientific">Rhodonia placenta</name>
    <dbReference type="NCBI Taxonomy" id="104341"/>
    <lineage>
        <taxon>Eukaryota</taxon>
        <taxon>Fungi</taxon>
        <taxon>Dikarya</taxon>
        <taxon>Basidiomycota</taxon>
        <taxon>Agaricomycotina</taxon>
        <taxon>Agaricomycetes</taxon>
        <taxon>Polyporales</taxon>
        <taxon>Adustoporiaceae</taxon>
        <taxon>Rhodonia</taxon>
    </lineage>
</organism>
<feature type="compositionally biased region" description="Basic and acidic residues" evidence="1">
    <location>
        <begin position="329"/>
        <end position="346"/>
    </location>
</feature>
<evidence type="ECO:0000313" key="2">
    <source>
        <dbReference type="EMBL" id="KAF9807925.1"/>
    </source>
</evidence>
<reference evidence="2" key="2">
    <citation type="journal article" name="Front. Microbiol.">
        <title>Degradative Capacity of Two Strains of Rhodonia placenta: From Phenotype to Genotype.</title>
        <authorList>
            <person name="Kolle M."/>
            <person name="Horta M.A.C."/>
            <person name="Nowrousian M."/>
            <person name="Ohm R.A."/>
            <person name="Benz J.P."/>
            <person name="Pilgard A."/>
        </authorList>
    </citation>
    <scope>NUCLEOTIDE SEQUENCE</scope>
    <source>
        <strain evidence="2">FPRL280</strain>
    </source>
</reference>
<protein>
    <submittedName>
        <fullName evidence="2">Uncharacterized protein</fullName>
    </submittedName>
</protein>